<reference evidence="1" key="2">
    <citation type="submission" date="2021-10" db="EMBL/GenBank/DDBJ databases">
        <title>Phylogenomics reveals ancestral predisposition of the termite-cultivated fungus Termitomyces towards a domesticated lifestyle.</title>
        <authorList>
            <person name="Auxier B."/>
            <person name="Grum-Grzhimaylo A."/>
            <person name="Cardenas M.E."/>
            <person name="Lodge J.D."/>
            <person name="Laessoe T."/>
            <person name="Pedersen O."/>
            <person name="Smith M.E."/>
            <person name="Kuyper T.W."/>
            <person name="Franco-Molano E.A."/>
            <person name="Baroni T.J."/>
            <person name="Aanen D.K."/>
        </authorList>
    </citation>
    <scope>NUCLEOTIDE SEQUENCE</scope>
    <source>
        <strain evidence="1">D49</strain>
    </source>
</reference>
<name>A0A9P7K5D9_9AGAR</name>
<accession>A0A9P7K5D9</accession>
<reference evidence="1" key="1">
    <citation type="submission" date="2021-02" db="EMBL/GenBank/DDBJ databases">
        <authorList>
            <person name="Nieuwenhuis M."/>
            <person name="Van De Peppel L.J.J."/>
        </authorList>
    </citation>
    <scope>NUCLEOTIDE SEQUENCE</scope>
    <source>
        <strain evidence="1">D49</strain>
    </source>
</reference>
<comment type="caution">
    <text evidence="1">The sequence shown here is derived from an EMBL/GenBank/DDBJ whole genome shotgun (WGS) entry which is preliminary data.</text>
</comment>
<organism evidence="1 2">
    <name type="scientific">Sphagnurus paluster</name>
    <dbReference type="NCBI Taxonomy" id="117069"/>
    <lineage>
        <taxon>Eukaryota</taxon>
        <taxon>Fungi</taxon>
        <taxon>Dikarya</taxon>
        <taxon>Basidiomycota</taxon>
        <taxon>Agaricomycotina</taxon>
        <taxon>Agaricomycetes</taxon>
        <taxon>Agaricomycetidae</taxon>
        <taxon>Agaricales</taxon>
        <taxon>Tricholomatineae</taxon>
        <taxon>Lyophyllaceae</taxon>
        <taxon>Sphagnurus</taxon>
    </lineage>
</organism>
<proteinExistence type="predicted"/>
<evidence type="ECO:0000313" key="2">
    <source>
        <dbReference type="Proteomes" id="UP000717328"/>
    </source>
</evidence>
<protein>
    <submittedName>
        <fullName evidence="1">Uncharacterized protein</fullName>
    </submittedName>
</protein>
<sequence length="181" mass="20004">MELVPGGLYVFMTMRAEPGDCHWGLYLHHTTTTATNAKSKSRVVHKGKKYHVRNPGSEICYMPAHEIVSDMLSTLFLVGLLRIGTIDIDVANPTAIRVVDAIITALDAQVYELSRGNSIYCRTWVVGTIRALLSAGHLRTVIDATDAEVWAHIQRFGEAEWAGAEKAVQPRPIATFDLFVV</sequence>
<dbReference type="Proteomes" id="UP000717328">
    <property type="component" value="Unassembled WGS sequence"/>
</dbReference>
<keyword evidence="2" id="KW-1185">Reference proteome</keyword>
<dbReference type="EMBL" id="JABCKI010005818">
    <property type="protein sequence ID" value="KAG5637588.1"/>
    <property type="molecule type" value="Genomic_DNA"/>
</dbReference>
<gene>
    <name evidence="1" type="ORF">H0H81_004039</name>
</gene>
<dbReference type="AlphaFoldDB" id="A0A9P7K5D9"/>
<dbReference type="OrthoDB" id="3016366at2759"/>
<evidence type="ECO:0000313" key="1">
    <source>
        <dbReference type="EMBL" id="KAG5637588.1"/>
    </source>
</evidence>